<evidence type="ECO:0000259" key="1">
    <source>
        <dbReference type="Pfam" id="PF17797"/>
    </source>
</evidence>
<dbReference type="InterPro" id="IPR041252">
    <property type="entry name" value="RL"/>
</dbReference>
<dbReference type="Ensembl" id="ENSSANT00000007002.1">
    <property type="protein sequence ID" value="ENSSANP00000006526.1"/>
    <property type="gene ID" value="ENSSANG00000003675.1"/>
</dbReference>
<reference evidence="2" key="2">
    <citation type="submission" date="2025-09" db="UniProtKB">
        <authorList>
            <consortium name="Ensembl"/>
        </authorList>
    </citation>
    <scope>IDENTIFICATION</scope>
</reference>
<accession>A0A671KKI0</accession>
<evidence type="ECO:0000313" key="2">
    <source>
        <dbReference type="Ensembl" id="ENSSANP00000006526.1"/>
    </source>
</evidence>
<keyword evidence="3" id="KW-1185">Reference proteome</keyword>
<protein>
    <recommendedName>
        <fullName evidence="1">RL domain-containing protein</fullName>
    </recommendedName>
</protein>
<proteinExistence type="predicted"/>
<reference evidence="2" key="1">
    <citation type="submission" date="2025-08" db="UniProtKB">
        <authorList>
            <consortium name="Ensembl"/>
        </authorList>
    </citation>
    <scope>IDENTIFICATION</scope>
</reference>
<organism evidence="2 3">
    <name type="scientific">Sinocyclocheilus anshuiensis</name>
    <dbReference type="NCBI Taxonomy" id="1608454"/>
    <lineage>
        <taxon>Eukaryota</taxon>
        <taxon>Metazoa</taxon>
        <taxon>Chordata</taxon>
        <taxon>Craniata</taxon>
        <taxon>Vertebrata</taxon>
        <taxon>Euteleostomi</taxon>
        <taxon>Actinopterygii</taxon>
        <taxon>Neopterygii</taxon>
        <taxon>Teleostei</taxon>
        <taxon>Ostariophysi</taxon>
        <taxon>Cypriniformes</taxon>
        <taxon>Cyprinidae</taxon>
        <taxon>Cyprininae</taxon>
        <taxon>Sinocyclocheilus</taxon>
    </lineage>
</organism>
<dbReference type="Pfam" id="PF17797">
    <property type="entry name" value="RL"/>
    <property type="match status" value="1"/>
</dbReference>
<feature type="domain" description="RL" evidence="1">
    <location>
        <begin position="18"/>
        <end position="68"/>
    </location>
</feature>
<dbReference type="Proteomes" id="UP000472260">
    <property type="component" value="Unassembled WGS sequence"/>
</dbReference>
<dbReference type="AlphaFoldDB" id="A0A671KKI0"/>
<sequence>LSTCPIFVLITKAKESKTFQAIQEERREQAERSVLISCPSKINENKFLDYLSKHGTINKHFFYNSYVSVAELYSYKFDI</sequence>
<name>A0A671KKI0_9TELE</name>
<evidence type="ECO:0000313" key="3">
    <source>
        <dbReference type="Proteomes" id="UP000472260"/>
    </source>
</evidence>